<evidence type="ECO:0000313" key="3">
    <source>
        <dbReference type="Proteomes" id="UP000631114"/>
    </source>
</evidence>
<dbReference type="EMBL" id="JADFTS010000008">
    <property type="protein sequence ID" value="KAF9593292.1"/>
    <property type="molecule type" value="Genomic_DNA"/>
</dbReference>
<gene>
    <name evidence="2" type="ORF">IFM89_021048</name>
</gene>
<evidence type="ECO:0000256" key="1">
    <source>
        <dbReference type="ARBA" id="ARBA00007788"/>
    </source>
</evidence>
<dbReference type="PANTHER" id="PTHR30603:SF47">
    <property type="entry name" value="RNA POLYMERASE SIGMA FACTOR SIGD, CHLOROPLASTIC"/>
    <property type="match status" value="1"/>
</dbReference>
<comment type="similarity">
    <text evidence="1">Belongs to the sigma-70 factor family.</text>
</comment>
<protein>
    <submittedName>
        <fullName evidence="2">Uncharacterized protein</fullName>
    </submittedName>
</protein>
<evidence type="ECO:0000313" key="2">
    <source>
        <dbReference type="EMBL" id="KAF9593292.1"/>
    </source>
</evidence>
<organism evidence="2 3">
    <name type="scientific">Coptis chinensis</name>
    <dbReference type="NCBI Taxonomy" id="261450"/>
    <lineage>
        <taxon>Eukaryota</taxon>
        <taxon>Viridiplantae</taxon>
        <taxon>Streptophyta</taxon>
        <taxon>Embryophyta</taxon>
        <taxon>Tracheophyta</taxon>
        <taxon>Spermatophyta</taxon>
        <taxon>Magnoliopsida</taxon>
        <taxon>Ranunculales</taxon>
        <taxon>Ranunculaceae</taxon>
        <taxon>Coptidoideae</taxon>
        <taxon>Coptis</taxon>
    </lineage>
</organism>
<dbReference type="AlphaFoldDB" id="A0A835H7T0"/>
<keyword evidence="3" id="KW-1185">Reference proteome</keyword>
<dbReference type="PANTHER" id="PTHR30603">
    <property type="entry name" value="RNA POLYMERASE SIGMA FACTOR RPO"/>
    <property type="match status" value="1"/>
</dbReference>
<accession>A0A835H7T0</accession>
<sequence length="224" mass="25247">MTNLCAPTNNSPTLPSVHIYSVPKMLSIRTLQPVLPSSSSGAHKFGLSLVSEDSLTIVAAKAVALANAAAQAAREAMILHCEENKFECENDEIMESCDMRRVSAGTWRKRRKRREEKFPCNELNSVGKILQFPLRKSRSARLTPNEEAEFTLHLKEGARLDAAKTRARETSQCAFTSSQWDASTGMKRRKLEMIMCKARESRERIISSYRRFVVLLPMAIKEKD</sequence>
<comment type="caution">
    <text evidence="2">The sequence shown here is derived from an EMBL/GenBank/DDBJ whole genome shotgun (WGS) entry which is preliminary data.</text>
</comment>
<proteinExistence type="inferred from homology"/>
<name>A0A835H7T0_9MAGN</name>
<reference evidence="2 3" key="1">
    <citation type="submission" date="2020-10" db="EMBL/GenBank/DDBJ databases">
        <title>The Coptis chinensis genome and diversification of protoberbering-type alkaloids.</title>
        <authorList>
            <person name="Wang B."/>
            <person name="Shu S."/>
            <person name="Song C."/>
            <person name="Liu Y."/>
        </authorList>
    </citation>
    <scope>NUCLEOTIDE SEQUENCE [LARGE SCALE GENOMIC DNA]</scope>
    <source>
        <strain evidence="2">HL-2020</strain>
        <tissue evidence="2">Leaf</tissue>
    </source>
</reference>
<dbReference type="InterPro" id="IPR050239">
    <property type="entry name" value="Sigma-70_RNA_pol_init_factors"/>
</dbReference>
<dbReference type="Proteomes" id="UP000631114">
    <property type="component" value="Unassembled WGS sequence"/>
</dbReference>